<dbReference type="Gene3D" id="1.10.1740.10">
    <property type="match status" value="1"/>
</dbReference>
<name>A0A415E1E6_9FIRM</name>
<keyword evidence="2" id="KW-0805">Transcription regulation</keyword>
<dbReference type="RefSeq" id="WP_067534621.1">
    <property type="nucleotide sequence ID" value="NZ_AP025567.1"/>
</dbReference>
<dbReference type="CDD" id="cd06171">
    <property type="entry name" value="Sigma70_r4"/>
    <property type="match status" value="1"/>
</dbReference>
<dbReference type="InterPro" id="IPR007627">
    <property type="entry name" value="RNA_pol_sigma70_r2"/>
</dbReference>
<dbReference type="PANTHER" id="PTHR43133:SF60">
    <property type="entry name" value="RNA POLYMERASE SIGMA FACTOR SIGV"/>
    <property type="match status" value="1"/>
</dbReference>
<evidence type="ECO:0000313" key="8">
    <source>
        <dbReference type="EMBL" id="RHJ87459.1"/>
    </source>
</evidence>
<evidence type="ECO:0000259" key="7">
    <source>
        <dbReference type="Pfam" id="PF04545"/>
    </source>
</evidence>
<evidence type="ECO:0000256" key="4">
    <source>
        <dbReference type="ARBA" id="ARBA00023125"/>
    </source>
</evidence>
<accession>A0A415E1E6</accession>
<dbReference type="Pfam" id="PF04545">
    <property type="entry name" value="Sigma70_r4"/>
    <property type="match status" value="1"/>
</dbReference>
<dbReference type="InterPro" id="IPR013324">
    <property type="entry name" value="RNA_pol_sigma_r3/r4-like"/>
</dbReference>
<dbReference type="GO" id="GO:0003677">
    <property type="term" value="F:DNA binding"/>
    <property type="evidence" value="ECO:0007669"/>
    <property type="project" value="UniProtKB-KW"/>
</dbReference>
<evidence type="ECO:0000256" key="3">
    <source>
        <dbReference type="ARBA" id="ARBA00023082"/>
    </source>
</evidence>
<dbReference type="PANTHER" id="PTHR43133">
    <property type="entry name" value="RNA POLYMERASE ECF-TYPE SIGMA FACTO"/>
    <property type="match status" value="1"/>
</dbReference>
<reference evidence="8 9" key="1">
    <citation type="submission" date="2018-08" db="EMBL/GenBank/DDBJ databases">
        <title>A genome reference for cultivated species of the human gut microbiota.</title>
        <authorList>
            <person name="Zou Y."/>
            <person name="Xue W."/>
            <person name="Luo G."/>
        </authorList>
    </citation>
    <scope>NUCLEOTIDE SEQUENCE [LARGE SCALE GENOMIC DNA]</scope>
    <source>
        <strain evidence="8 9">AM07-24</strain>
    </source>
</reference>
<keyword evidence="4" id="KW-0238">DNA-binding</keyword>
<dbReference type="Proteomes" id="UP000284841">
    <property type="component" value="Unassembled WGS sequence"/>
</dbReference>
<dbReference type="InterPro" id="IPR039425">
    <property type="entry name" value="RNA_pol_sigma-70-like"/>
</dbReference>
<feature type="domain" description="RNA polymerase sigma-70 region 2" evidence="6">
    <location>
        <begin position="36"/>
        <end position="73"/>
    </location>
</feature>
<keyword evidence="5" id="KW-0804">Transcription</keyword>
<comment type="caution">
    <text evidence="8">The sequence shown here is derived from an EMBL/GenBank/DDBJ whole genome shotgun (WGS) entry which is preliminary data.</text>
</comment>
<comment type="similarity">
    <text evidence="1">Belongs to the sigma-70 factor family. ECF subfamily.</text>
</comment>
<evidence type="ECO:0000256" key="1">
    <source>
        <dbReference type="ARBA" id="ARBA00010641"/>
    </source>
</evidence>
<keyword evidence="3" id="KW-0731">Sigma factor</keyword>
<evidence type="ECO:0000313" key="9">
    <source>
        <dbReference type="Proteomes" id="UP000284841"/>
    </source>
</evidence>
<proteinExistence type="inferred from homology"/>
<evidence type="ECO:0000259" key="6">
    <source>
        <dbReference type="Pfam" id="PF04542"/>
    </source>
</evidence>
<dbReference type="SUPFAM" id="SSF88946">
    <property type="entry name" value="Sigma2 domain of RNA polymerase sigma factors"/>
    <property type="match status" value="1"/>
</dbReference>
<organism evidence="8 9">
    <name type="scientific">Emergencia timonensis</name>
    <dbReference type="NCBI Taxonomy" id="1776384"/>
    <lineage>
        <taxon>Bacteria</taxon>
        <taxon>Bacillati</taxon>
        <taxon>Bacillota</taxon>
        <taxon>Clostridia</taxon>
        <taxon>Peptostreptococcales</taxon>
        <taxon>Anaerovoracaceae</taxon>
        <taxon>Emergencia</taxon>
    </lineage>
</organism>
<dbReference type="AlphaFoldDB" id="A0A415E1E6"/>
<gene>
    <name evidence="8" type="ORF">DW099_12235</name>
</gene>
<evidence type="ECO:0000256" key="5">
    <source>
        <dbReference type="ARBA" id="ARBA00023163"/>
    </source>
</evidence>
<dbReference type="GeneID" id="83003406"/>
<sequence length="187" mass="22454">MKLSKEELMKRHDILCEKYILIKDFVSNLGVPENYREDLIQEIFVAAYINIHKLNDMDRLNAWLYRISYRKMILFGKAHRVRFEKEISYPDYYGESGIESEEDKYVWSAMDNCLTDEELCEMINSLKPPAPYIIKLRFEMGFNLKEISDLLDMKYNTVKTIERRAFKRLKVMIEERGYRKHDGKEAQ</sequence>
<dbReference type="GO" id="GO:0016987">
    <property type="term" value="F:sigma factor activity"/>
    <property type="evidence" value="ECO:0007669"/>
    <property type="project" value="UniProtKB-KW"/>
</dbReference>
<dbReference type="InterPro" id="IPR014284">
    <property type="entry name" value="RNA_pol_sigma-70_dom"/>
</dbReference>
<feature type="domain" description="RNA polymerase sigma-70 region 4" evidence="7">
    <location>
        <begin position="132"/>
        <end position="170"/>
    </location>
</feature>
<dbReference type="GO" id="GO:0006352">
    <property type="term" value="P:DNA-templated transcription initiation"/>
    <property type="evidence" value="ECO:0007669"/>
    <property type="project" value="InterPro"/>
</dbReference>
<keyword evidence="9" id="KW-1185">Reference proteome</keyword>
<dbReference type="SUPFAM" id="SSF88659">
    <property type="entry name" value="Sigma3 and sigma4 domains of RNA polymerase sigma factors"/>
    <property type="match status" value="1"/>
</dbReference>
<dbReference type="InterPro" id="IPR007630">
    <property type="entry name" value="RNA_pol_sigma70_r4"/>
</dbReference>
<dbReference type="InterPro" id="IPR013325">
    <property type="entry name" value="RNA_pol_sigma_r2"/>
</dbReference>
<dbReference type="STRING" id="1776384.GCA_900086585_01018"/>
<dbReference type="Pfam" id="PF04542">
    <property type="entry name" value="Sigma70_r2"/>
    <property type="match status" value="1"/>
</dbReference>
<protein>
    <submittedName>
        <fullName evidence="8">Sigma-70 family RNA polymerase sigma factor</fullName>
    </submittedName>
</protein>
<dbReference type="Gene3D" id="1.10.10.10">
    <property type="entry name" value="Winged helix-like DNA-binding domain superfamily/Winged helix DNA-binding domain"/>
    <property type="match status" value="1"/>
</dbReference>
<dbReference type="OrthoDB" id="9795666at2"/>
<dbReference type="NCBIfam" id="TIGR02937">
    <property type="entry name" value="sigma70-ECF"/>
    <property type="match status" value="1"/>
</dbReference>
<dbReference type="EMBL" id="QRMS01000003">
    <property type="protein sequence ID" value="RHJ87459.1"/>
    <property type="molecule type" value="Genomic_DNA"/>
</dbReference>
<evidence type="ECO:0000256" key="2">
    <source>
        <dbReference type="ARBA" id="ARBA00023015"/>
    </source>
</evidence>
<dbReference type="InterPro" id="IPR036388">
    <property type="entry name" value="WH-like_DNA-bd_sf"/>
</dbReference>